<dbReference type="GO" id="GO:0000105">
    <property type="term" value="P:L-histidine biosynthetic process"/>
    <property type="evidence" value="ECO:0007669"/>
    <property type="project" value="UniProtKB-UniRule"/>
</dbReference>
<organism evidence="10 11">
    <name type="scientific">candidate division MSBL1 archaeon SCGC-AAA382F02</name>
    <dbReference type="NCBI Taxonomy" id="1698282"/>
    <lineage>
        <taxon>Archaea</taxon>
        <taxon>Methanobacteriati</taxon>
        <taxon>Methanobacteriota</taxon>
        <taxon>candidate division MSBL1</taxon>
    </lineage>
</organism>
<gene>
    <name evidence="7" type="primary">hisC</name>
    <name evidence="10" type="ORF">AKJ53_00885</name>
</gene>
<comment type="similarity">
    <text evidence="7">Belongs to the class-II pyridoxal-phosphate-dependent aminotransferase family. Histidinol-phosphate aminotransferase subfamily.</text>
</comment>
<evidence type="ECO:0000256" key="1">
    <source>
        <dbReference type="ARBA" id="ARBA00001933"/>
    </source>
</evidence>
<keyword evidence="8" id="KW-0175">Coiled coil</keyword>
<dbReference type="EC" id="2.6.1.9" evidence="7"/>
<dbReference type="SUPFAM" id="SSF53383">
    <property type="entry name" value="PLP-dependent transferases"/>
    <property type="match status" value="1"/>
</dbReference>
<dbReference type="Gene3D" id="3.90.1150.10">
    <property type="entry name" value="Aspartate Aminotransferase, domain 1"/>
    <property type="match status" value="1"/>
</dbReference>
<evidence type="ECO:0000256" key="6">
    <source>
        <dbReference type="ARBA" id="ARBA00023102"/>
    </source>
</evidence>
<dbReference type="InterPro" id="IPR015421">
    <property type="entry name" value="PyrdxlP-dep_Trfase_major"/>
</dbReference>
<evidence type="ECO:0000256" key="5">
    <source>
        <dbReference type="ARBA" id="ARBA00022898"/>
    </source>
</evidence>
<proteinExistence type="inferred from homology"/>
<protein>
    <recommendedName>
        <fullName evidence="7">Histidinol-phosphate aminotransferase</fullName>
        <ecNumber evidence="7">2.6.1.9</ecNumber>
    </recommendedName>
    <alternativeName>
        <fullName evidence="7">Imidazole acetol-phosphate transaminase</fullName>
    </alternativeName>
</protein>
<dbReference type="GO" id="GO:0004400">
    <property type="term" value="F:histidinol-phosphate transaminase activity"/>
    <property type="evidence" value="ECO:0007669"/>
    <property type="project" value="UniProtKB-UniRule"/>
</dbReference>
<keyword evidence="5 7" id="KW-0663">Pyridoxal phosphate</keyword>
<comment type="pathway">
    <text evidence="7">Amino-acid biosynthesis; L-histidine biosynthesis; L-histidine from 5-phospho-alpha-D-ribose 1-diphosphate: step 7/9.</text>
</comment>
<keyword evidence="6 7" id="KW-0368">Histidine biosynthesis</keyword>
<dbReference type="GO" id="GO:0030170">
    <property type="term" value="F:pyridoxal phosphate binding"/>
    <property type="evidence" value="ECO:0007669"/>
    <property type="project" value="InterPro"/>
</dbReference>
<dbReference type="InterPro" id="IPR005861">
    <property type="entry name" value="HisP_aminotrans"/>
</dbReference>
<reference evidence="10 11" key="1">
    <citation type="journal article" date="2016" name="Sci. Rep.">
        <title>Metabolic traits of an uncultured archaeal lineage -MSBL1- from brine pools of the Red Sea.</title>
        <authorList>
            <person name="Mwirichia R."/>
            <person name="Alam I."/>
            <person name="Rashid M."/>
            <person name="Vinu M."/>
            <person name="Ba-Alawi W."/>
            <person name="Anthony Kamau A."/>
            <person name="Kamanda Ngugi D."/>
            <person name="Goker M."/>
            <person name="Klenk H.P."/>
            <person name="Bajic V."/>
            <person name="Stingl U."/>
        </authorList>
    </citation>
    <scope>NUCLEOTIDE SEQUENCE [LARGE SCALE GENOMIC DNA]</scope>
    <source>
        <strain evidence="10">SCGC-AAA382F02</strain>
    </source>
</reference>
<dbReference type="CDD" id="cd00609">
    <property type="entry name" value="AAT_like"/>
    <property type="match status" value="1"/>
</dbReference>
<evidence type="ECO:0000256" key="3">
    <source>
        <dbReference type="ARBA" id="ARBA00022605"/>
    </source>
</evidence>
<evidence type="ECO:0000256" key="7">
    <source>
        <dbReference type="HAMAP-Rule" id="MF_01023"/>
    </source>
</evidence>
<comment type="cofactor">
    <cofactor evidence="1 7">
        <name>pyridoxal 5'-phosphate</name>
        <dbReference type="ChEBI" id="CHEBI:597326"/>
    </cofactor>
</comment>
<evidence type="ECO:0000256" key="8">
    <source>
        <dbReference type="SAM" id="Coils"/>
    </source>
</evidence>
<dbReference type="NCBIfam" id="TIGR01141">
    <property type="entry name" value="hisC"/>
    <property type="match status" value="1"/>
</dbReference>
<dbReference type="Pfam" id="PF00155">
    <property type="entry name" value="Aminotran_1_2"/>
    <property type="match status" value="1"/>
</dbReference>
<keyword evidence="11" id="KW-1185">Reference proteome</keyword>
<keyword evidence="2 7" id="KW-0032">Aminotransferase</keyword>
<accession>A0A133VIM6</accession>
<evidence type="ECO:0000313" key="11">
    <source>
        <dbReference type="Proteomes" id="UP000070491"/>
    </source>
</evidence>
<dbReference type="UniPathway" id="UPA00031">
    <property type="reaction ID" value="UER00012"/>
</dbReference>
<name>A0A133VIM6_9EURY</name>
<sequence>MEAGAAYPLATSSEKEEKDFIKLCSNENSRGPSPKAVEAVRKEADEIGQYPESSSSELKEAISEYMGVEPFQICVGNGSDEVMDLACKAFTDPGDKVLVPIPTFSQYELASRVNALVPKFVELKDFKWNSKDLLEEISDVKAVFIGRPNNPTGNSIDEKGLKKLLETGKMIIVDEAYGEFANYSVADWIEDYDNLLVLRTFSKIFGIAGLRIGYGMGNRELIEALQRVRPPFSVNRLAQKAAISALKDMDFVEESRKMIVEEKEKLRQELEELNFEVLPSDANFLMATPSPLGMDAADVCDYLSQKGILIRNLSGFKGAGPEWIRITIGTPEQNKRLIGALKKLGGEKE</sequence>
<dbReference type="Proteomes" id="UP000070491">
    <property type="component" value="Unassembled WGS sequence"/>
</dbReference>
<dbReference type="InterPro" id="IPR004839">
    <property type="entry name" value="Aminotransferase_I/II_large"/>
</dbReference>
<dbReference type="HAMAP" id="MF_01023">
    <property type="entry name" value="HisC_aminotrans_2"/>
    <property type="match status" value="1"/>
</dbReference>
<keyword evidence="4 7" id="KW-0808">Transferase</keyword>
<dbReference type="EMBL" id="LHYG01000008">
    <property type="protein sequence ID" value="KXB06274.1"/>
    <property type="molecule type" value="Genomic_DNA"/>
</dbReference>
<dbReference type="Gene3D" id="3.40.640.10">
    <property type="entry name" value="Type I PLP-dependent aspartate aminotransferase-like (Major domain)"/>
    <property type="match status" value="1"/>
</dbReference>
<feature type="domain" description="Aminotransferase class I/classII large" evidence="9">
    <location>
        <begin position="19"/>
        <end position="341"/>
    </location>
</feature>
<dbReference type="AlphaFoldDB" id="A0A133VIM6"/>
<keyword evidence="3 7" id="KW-0028">Amino-acid biosynthesis</keyword>
<comment type="caution">
    <text evidence="10">The sequence shown here is derived from an EMBL/GenBank/DDBJ whole genome shotgun (WGS) entry which is preliminary data.</text>
</comment>
<evidence type="ECO:0000256" key="2">
    <source>
        <dbReference type="ARBA" id="ARBA00022576"/>
    </source>
</evidence>
<evidence type="ECO:0000259" key="9">
    <source>
        <dbReference type="Pfam" id="PF00155"/>
    </source>
</evidence>
<dbReference type="InterPro" id="IPR015424">
    <property type="entry name" value="PyrdxlP-dep_Trfase"/>
</dbReference>
<feature type="coiled-coil region" evidence="8">
    <location>
        <begin position="249"/>
        <end position="276"/>
    </location>
</feature>
<evidence type="ECO:0000256" key="4">
    <source>
        <dbReference type="ARBA" id="ARBA00022679"/>
    </source>
</evidence>
<evidence type="ECO:0000313" key="10">
    <source>
        <dbReference type="EMBL" id="KXB06274.1"/>
    </source>
</evidence>
<dbReference type="PATRIC" id="fig|1698282.3.peg.392"/>
<dbReference type="PANTHER" id="PTHR42885">
    <property type="entry name" value="HISTIDINOL-PHOSPHATE AMINOTRANSFERASE-RELATED"/>
    <property type="match status" value="1"/>
</dbReference>
<dbReference type="InterPro" id="IPR015422">
    <property type="entry name" value="PyrdxlP-dep_Trfase_small"/>
</dbReference>
<comment type="catalytic activity">
    <reaction evidence="7">
        <text>L-histidinol phosphate + 2-oxoglutarate = 3-(imidazol-4-yl)-2-oxopropyl phosphate + L-glutamate</text>
        <dbReference type="Rhea" id="RHEA:23744"/>
        <dbReference type="ChEBI" id="CHEBI:16810"/>
        <dbReference type="ChEBI" id="CHEBI:29985"/>
        <dbReference type="ChEBI" id="CHEBI:57766"/>
        <dbReference type="ChEBI" id="CHEBI:57980"/>
        <dbReference type="EC" id="2.6.1.9"/>
    </reaction>
</comment>
<dbReference type="PANTHER" id="PTHR42885:SF2">
    <property type="entry name" value="HISTIDINOL-PHOSPHATE AMINOTRANSFERASE"/>
    <property type="match status" value="1"/>
</dbReference>
<feature type="modified residue" description="N6-(pyridoxal phosphate)lysine" evidence="7">
    <location>
        <position position="203"/>
    </location>
</feature>